<evidence type="ECO:0000313" key="7">
    <source>
        <dbReference type="Proteomes" id="UP000483142"/>
    </source>
</evidence>
<dbReference type="Proteomes" id="UP000483142">
    <property type="component" value="Unassembled WGS sequence"/>
</dbReference>
<name>A0A5P3ATT0_PHOVU</name>
<dbReference type="InterPro" id="IPR022298">
    <property type="entry name" value="Conjug_transposon_TraN"/>
</dbReference>
<sequence>MKSKMLLCFLSLFMAAAGASANERIYVNREVTTHIVMPENIKMVDISTTKIAGNQCTDNIVRIKPSCGSDSIPEAGYRDNELLGTLTLIGERHIAQYDILYTQSPQMAASIFEVPYSHTQSYINPEVTMPMAEMARYAWAVYGSGRKYNQIVSRAHGMKAVVNNIYAVGDYFFIDYSLQNKTKIAYDIEELRVKLTDKKETKATNSQTIELSPVFSLNHVRKFKKSYRNVLVLPKLTFPDEKVLRLEISENQISGRVITLTIEYEDILHADGFDSDILKNAAYYPYYYITYPSQP</sequence>
<evidence type="ECO:0000313" key="2">
    <source>
        <dbReference type="EMBL" id="KAB6457374.1"/>
    </source>
</evidence>
<proteinExistence type="predicted"/>
<dbReference type="NCBIfam" id="TIGR03780">
    <property type="entry name" value="Bac_Flav_CT_N"/>
    <property type="match status" value="1"/>
</dbReference>
<protein>
    <submittedName>
        <fullName evidence="2">Conjugative transposon protein TraN</fullName>
    </submittedName>
</protein>
<accession>A0A5P3ATT0</accession>
<dbReference type="EMBL" id="CP043529">
    <property type="protein sequence ID" value="QEW36494.1"/>
    <property type="molecule type" value="Genomic_DNA"/>
</dbReference>
<dbReference type="Proteomes" id="UP000326091">
    <property type="component" value="Chromosome"/>
</dbReference>
<organism evidence="4 5">
    <name type="scientific">Phocaeicola vulgatus</name>
    <name type="common">Bacteroides vulgatus</name>
    <dbReference type="NCBI Taxonomy" id="821"/>
    <lineage>
        <taxon>Bacteria</taxon>
        <taxon>Pseudomonadati</taxon>
        <taxon>Bacteroidota</taxon>
        <taxon>Bacteroidia</taxon>
        <taxon>Bacteroidales</taxon>
        <taxon>Bacteroidaceae</taxon>
        <taxon>Phocaeicola</taxon>
    </lineage>
</organism>
<evidence type="ECO:0000256" key="1">
    <source>
        <dbReference type="SAM" id="SignalP"/>
    </source>
</evidence>
<dbReference type="EMBL" id="WDBY01000001">
    <property type="protein sequence ID" value="KAB6481893.1"/>
    <property type="molecule type" value="Genomic_DNA"/>
</dbReference>
<dbReference type="Pfam" id="PF13595">
    <property type="entry name" value="DUF4138"/>
    <property type="match status" value="1"/>
</dbReference>
<gene>
    <name evidence="2" type="primary">traN</name>
    <name evidence="3" type="ORF">GAZ06_00600</name>
    <name evidence="2" type="ORF">GAZ09_00600</name>
    <name evidence="4" type="ORF">VIC01_02046</name>
</gene>
<feature type="chain" id="PRO_5036149618" evidence="1">
    <location>
        <begin position="22"/>
        <end position="295"/>
    </location>
</feature>
<reference evidence="4 5" key="2">
    <citation type="submission" date="2019-09" db="EMBL/GenBank/DDBJ databases">
        <title>Commensal-derived Metabolites Govern Vibrio cholerae Pathogenesis in Host.</title>
        <authorList>
            <person name="Yoon S.S."/>
            <person name="Yoon M.Y."/>
        </authorList>
    </citation>
    <scope>NUCLEOTIDE SEQUENCE [LARGE SCALE GENOMIC DNA]</scope>
    <source>
        <strain evidence="4 5">VIC01</strain>
    </source>
</reference>
<feature type="signal peptide" evidence="1">
    <location>
        <begin position="1"/>
        <end position="21"/>
    </location>
</feature>
<dbReference type="EMBL" id="WDBZ01000001">
    <property type="protein sequence ID" value="KAB6457374.1"/>
    <property type="molecule type" value="Genomic_DNA"/>
</dbReference>
<evidence type="ECO:0000313" key="3">
    <source>
        <dbReference type="EMBL" id="KAB6481893.1"/>
    </source>
</evidence>
<keyword evidence="1" id="KW-0732">Signal</keyword>
<reference evidence="6 7" key="1">
    <citation type="journal article" date="2019" name="Nat. Med.">
        <title>A library of human gut bacterial isolates paired with longitudinal multiomics data enables mechanistic microbiome research.</title>
        <authorList>
            <person name="Poyet M."/>
            <person name="Groussin M."/>
            <person name="Gibbons S.M."/>
            <person name="Avila-Pacheco J."/>
            <person name="Jiang X."/>
            <person name="Kearney S.M."/>
            <person name="Perrotta A.R."/>
            <person name="Berdy B."/>
            <person name="Zhao S."/>
            <person name="Lieberman T.D."/>
            <person name="Swanson P.K."/>
            <person name="Smith M."/>
            <person name="Roesemann S."/>
            <person name="Alexander J.E."/>
            <person name="Rich S.A."/>
            <person name="Livny J."/>
            <person name="Vlamakis H."/>
            <person name="Clish C."/>
            <person name="Bullock K."/>
            <person name="Deik A."/>
            <person name="Scott J."/>
            <person name="Pierce K.A."/>
            <person name="Xavier R.J."/>
            <person name="Alm E.J."/>
        </authorList>
    </citation>
    <scope>NUCLEOTIDE SEQUENCE [LARGE SCALE GENOMIC DNA]</scope>
    <source>
        <strain evidence="3 6">BIOML-A140</strain>
        <strain evidence="2 7">BIOML-A141</strain>
    </source>
</reference>
<evidence type="ECO:0000313" key="6">
    <source>
        <dbReference type="Proteomes" id="UP000468344"/>
    </source>
</evidence>
<dbReference type="AlphaFoldDB" id="A0A5P3ATT0"/>
<dbReference type="GeneID" id="92988629"/>
<evidence type="ECO:0000313" key="5">
    <source>
        <dbReference type="Proteomes" id="UP000326091"/>
    </source>
</evidence>
<evidence type="ECO:0000313" key="4">
    <source>
        <dbReference type="EMBL" id="QEW36494.1"/>
    </source>
</evidence>
<dbReference type="RefSeq" id="WP_004303553.1">
    <property type="nucleotide sequence ID" value="NZ_CAXTGH010000007.1"/>
</dbReference>
<dbReference type="Proteomes" id="UP000468344">
    <property type="component" value="Unassembled WGS sequence"/>
</dbReference>